<protein>
    <submittedName>
        <fullName evidence="2">Uncharacterized protein</fullName>
    </submittedName>
</protein>
<evidence type="ECO:0000256" key="1">
    <source>
        <dbReference type="SAM" id="MobiDB-lite"/>
    </source>
</evidence>
<organism evidence="2">
    <name type="scientific">uncultured Caudovirales phage</name>
    <dbReference type="NCBI Taxonomy" id="2100421"/>
    <lineage>
        <taxon>Viruses</taxon>
        <taxon>Duplodnaviria</taxon>
        <taxon>Heunggongvirae</taxon>
        <taxon>Uroviricota</taxon>
        <taxon>Caudoviricetes</taxon>
        <taxon>Peduoviridae</taxon>
        <taxon>Maltschvirus</taxon>
        <taxon>Maltschvirus maltsch</taxon>
    </lineage>
</organism>
<dbReference type="EMBL" id="LR798305">
    <property type="protein sequence ID" value="CAB5222864.1"/>
    <property type="molecule type" value="Genomic_DNA"/>
</dbReference>
<accession>A0A6J7X3L2</accession>
<gene>
    <name evidence="2" type="ORF">UFOVP376_31</name>
</gene>
<reference evidence="2" key="1">
    <citation type="submission" date="2020-05" db="EMBL/GenBank/DDBJ databases">
        <authorList>
            <person name="Chiriac C."/>
            <person name="Salcher M."/>
            <person name="Ghai R."/>
            <person name="Kavagutti S V."/>
        </authorList>
    </citation>
    <scope>NUCLEOTIDE SEQUENCE</scope>
</reference>
<feature type="region of interest" description="Disordered" evidence="1">
    <location>
        <begin position="48"/>
        <end position="68"/>
    </location>
</feature>
<proteinExistence type="predicted"/>
<name>A0A6J7X3L2_9CAUD</name>
<evidence type="ECO:0000313" key="2">
    <source>
        <dbReference type="EMBL" id="CAB5222864.1"/>
    </source>
</evidence>
<sequence length="68" mass="8057">MTFIPRNDNSIHRKDLNLKDPWAPRQRDEHEALPPTFSIWERPVYQPTRMATPRPGADDHLNIKRRGV</sequence>